<feature type="domain" description="YdhG-like" evidence="1">
    <location>
        <begin position="19"/>
        <end position="111"/>
    </location>
</feature>
<dbReference type="OrthoDB" id="214150at2"/>
<organism evidence="2 3">
    <name type="scientific">Rhizorhabdus histidinilytica</name>
    <dbReference type="NCBI Taxonomy" id="439228"/>
    <lineage>
        <taxon>Bacteria</taxon>
        <taxon>Pseudomonadati</taxon>
        <taxon>Pseudomonadota</taxon>
        <taxon>Alphaproteobacteria</taxon>
        <taxon>Sphingomonadales</taxon>
        <taxon>Sphingomonadaceae</taxon>
        <taxon>Rhizorhabdus</taxon>
    </lineage>
</organism>
<gene>
    <name evidence="2" type="ORF">SAMN06295920_11420</name>
</gene>
<sequence length="200" mass="22182">MKSDPRIDAYIDRAALFARPILVHLRDLVRQSCPAAEETIKWGFPHFVLDGTILCSMAAFKAHVAFGFWQGRRVTGGQAPDAKDAMGQFGRIATIADLPAPAMLAEMIAQAARLIESGEKVPRPLKHPKPPAEPPADLLAALAASPRAAVTFESFPPGQRREYIEWITGAKRDETRRKRLDATIAQLEEGKRLNWKYERG</sequence>
<evidence type="ECO:0000313" key="3">
    <source>
        <dbReference type="Proteomes" id="UP000189818"/>
    </source>
</evidence>
<proteinExistence type="predicted"/>
<dbReference type="AlphaFoldDB" id="A0A1T5GEE9"/>
<dbReference type="Gene3D" id="3.90.1150.200">
    <property type="match status" value="1"/>
</dbReference>
<protein>
    <submittedName>
        <fullName evidence="2">Uncharacterized conserved protein YdeI, YjbR/CyaY-like superfamily, DUF1801 family</fullName>
    </submittedName>
</protein>
<dbReference type="RefSeq" id="WP_079650503.1">
    <property type="nucleotide sequence ID" value="NZ_FUYM01000014.1"/>
</dbReference>
<evidence type="ECO:0000259" key="1">
    <source>
        <dbReference type="Pfam" id="PF08818"/>
    </source>
</evidence>
<dbReference type="Proteomes" id="UP000189818">
    <property type="component" value="Unassembled WGS sequence"/>
</dbReference>
<dbReference type="Pfam" id="PF08818">
    <property type="entry name" value="DUF1801"/>
    <property type="match status" value="1"/>
</dbReference>
<dbReference type="Pfam" id="PF13376">
    <property type="entry name" value="OmdA"/>
    <property type="match status" value="1"/>
</dbReference>
<dbReference type="InterPro" id="IPR014922">
    <property type="entry name" value="YdhG-like"/>
</dbReference>
<dbReference type="STRING" id="439228.SAMN06295920_11420"/>
<evidence type="ECO:0000313" key="2">
    <source>
        <dbReference type="EMBL" id="SKC06742.1"/>
    </source>
</evidence>
<name>A0A1T5GEE9_9SPHN</name>
<reference evidence="3" key="1">
    <citation type="submission" date="2017-02" db="EMBL/GenBank/DDBJ databases">
        <authorList>
            <person name="Varghese N."/>
            <person name="Submissions S."/>
        </authorList>
    </citation>
    <scope>NUCLEOTIDE SEQUENCE [LARGE SCALE GENOMIC DNA]</scope>
    <source>
        <strain evidence="3">UM2</strain>
    </source>
</reference>
<accession>A0A1T5GEE9</accession>
<dbReference type="EMBL" id="FUYM01000014">
    <property type="protein sequence ID" value="SKC06742.1"/>
    <property type="molecule type" value="Genomic_DNA"/>
</dbReference>
<dbReference type="SUPFAM" id="SSF159888">
    <property type="entry name" value="YdhG-like"/>
    <property type="match status" value="1"/>
</dbReference>
<keyword evidence="3" id="KW-1185">Reference proteome</keyword>